<feature type="transmembrane region" description="Helical" evidence="6">
    <location>
        <begin position="486"/>
        <end position="505"/>
    </location>
</feature>
<sequence>MKGPLQTTLSPNSIELANATAVGEKLGTHGDENDMDRMGKLQVLRRQFKFLSIFGFTVVLANAWEFTLIGLGMSLFNGGPAGGIWMFLFSSVGTLLISLSFAEMVSMAPTCGGQYHWVSELAPKHQQRFLSYIVGWLATVGWQIGMAAVANSAAQHFQALIALNVPSYVPHGWHGTLLTIAVCSSSILWNTILVRKLPLLEGIALCIHFLGFFAVLVVLWVMGPRSNTKDTWTKFEDPMGWGNKGLAVLVGLAGPTLALGGADTAVHLAEEVADSARTTPRAMVATTVVNICIGFIMLVTVFSTMGSNPSAVLDTSFGQAWVQVMYNATESTVATSIMTAVVCILLLLCSVNQVTCSSRQLFSFARDNGLPCSAWLSRVPQGHDVPINAVMFTLFTTSLLSLLLIGSTVAFNILISSSFICVFSSYLVVIGCMLRKRILKEPLLPAPFSLGKAGFAINAGAITYIMFDMVFLLFPIMPNPSLIDMNWAIVLLLGGASLAMVYYHLHGKHRYEGPVTYVKQRFTG</sequence>
<comment type="caution">
    <text evidence="7">The sequence shown here is derived from an EMBL/GenBank/DDBJ whole genome shotgun (WGS) entry which is preliminary data.</text>
</comment>
<dbReference type="GO" id="GO:0016020">
    <property type="term" value="C:membrane"/>
    <property type="evidence" value="ECO:0007669"/>
    <property type="project" value="UniProtKB-SubCell"/>
</dbReference>
<keyword evidence="8" id="KW-1185">Reference proteome</keyword>
<feature type="transmembrane region" description="Helical" evidence="6">
    <location>
        <begin position="84"/>
        <end position="108"/>
    </location>
</feature>
<feature type="transmembrane region" description="Helical" evidence="6">
    <location>
        <begin position="129"/>
        <end position="153"/>
    </location>
</feature>
<evidence type="ECO:0000256" key="2">
    <source>
        <dbReference type="ARBA" id="ARBA00022448"/>
    </source>
</evidence>
<gene>
    <name evidence="7" type="ORF">FB567DRAFT_441809</name>
</gene>
<dbReference type="PIRSF" id="PIRSF006060">
    <property type="entry name" value="AA_transporter"/>
    <property type="match status" value="1"/>
</dbReference>
<protein>
    <submittedName>
        <fullName evidence="7">GABA permease</fullName>
    </submittedName>
</protein>
<evidence type="ECO:0000256" key="6">
    <source>
        <dbReference type="SAM" id="Phobius"/>
    </source>
</evidence>
<dbReference type="Pfam" id="PF13520">
    <property type="entry name" value="AA_permease_2"/>
    <property type="match status" value="1"/>
</dbReference>
<evidence type="ECO:0000256" key="5">
    <source>
        <dbReference type="ARBA" id="ARBA00023136"/>
    </source>
</evidence>
<evidence type="ECO:0000256" key="3">
    <source>
        <dbReference type="ARBA" id="ARBA00022692"/>
    </source>
</evidence>
<feature type="transmembrane region" description="Helical" evidence="6">
    <location>
        <begin position="385"/>
        <end position="405"/>
    </location>
</feature>
<proteinExistence type="predicted"/>
<evidence type="ECO:0000313" key="7">
    <source>
        <dbReference type="EMBL" id="KAH7088145.1"/>
    </source>
</evidence>
<comment type="subcellular location">
    <subcellularLocation>
        <location evidence="1">Membrane</location>
        <topology evidence="1">Multi-pass membrane protein</topology>
    </subcellularLocation>
</comment>
<feature type="transmembrane region" description="Helical" evidence="6">
    <location>
        <begin position="282"/>
        <end position="303"/>
    </location>
</feature>
<keyword evidence="4 6" id="KW-1133">Transmembrane helix</keyword>
<feature type="transmembrane region" description="Helical" evidence="6">
    <location>
        <begin position="411"/>
        <end position="434"/>
    </location>
</feature>
<evidence type="ECO:0000313" key="8">
    <source>
        <dbReference type="Proteomes" id="UP000813461"/>
    </source>
</evidence>
<keyword evidence="3 6" id="KW-0812">Transmembrane</keyword>
<dbReference type="PANTHER" id="PTHR45649">
    <property type="entry name" value="AMINO-ACID PERMEASE BAT1"/>
    <property type="match status" value="1"/>
</dbReference>
<evidence type="ECO:0000256" key="1">
    <source>
        <dbReference type="ARBA" id="ARBA00004141"/>
    </source>
</evidence>
<feature type="transmembrane region" description="Helical" evidence="6">
    <location>
        <begin position="50"/>
        <end position="72"/>
    </location>
</feature>
<name>A0A8K0R9U4_9PLEO</name>
<dbReference type="Gene3D" id="1.20.1740.10">
    <property type="entry name" value="Amino acid/polyamine transporter I"/>
    <property type="match status" value="1"/>
</dbReference>
<organism evidence="7 8">
    <name type="scientific">Paraphoma chrysanthemicola</name>
    <dbReference type="NCBI Taxonomy" id="798071"/>
    <lineage>
        <taxon>Eukaryota</taxon>
        <taxon>Fungi</taxon>
        <taxon>Dikarya</taxon>
        <taxon>Ascomycota</taxon>
        <taxon>Pezizomycotina</taxon>
        <taxon>Dothideomycetes</taxon>
        <taxon>Pleosporomycetidae</taxon>
        <taxon>Pleosporales</taxon>
        <taxon>Pleosporineae</taxon>
        <taxon>Phaeosphaeriaceae</taxon>
        <taxon>Paraphoma</taxon>
    </lineage>
</organism>
<feature type="transmembrane region" description="Helical" evidence="6">
    <location>
        <begin position="199"/>
        <end position="221"/>
    </location>
</feature>
<dbReference type="Proteomes" id="UP000813461">
    <property type="component" value="Unassembled WGS sequence"/>
</dbReference>
<dbReference type="EMBL" id="JAGMVJ010000008">
    <property type="protein sequence ID" value="KAH7088145.1"/>
    <property type="molecule type" value="Genomic_DNA"/>
</dbReference>
<dbReference type="OrthoDB" id="3257095at2759"/>
<accession>A0A8K0R9U4</accession>
<feature type="transmembrane region" description="Helical" evidence="6">
    <location>
        <begin position="241"/>
        <end position="262"/>
    </location>
</feature>
<keyword evidence="5 6" id="KW-0472">Membrane</keyword>
<dbReference type="AlphaFoldDB" id="A0A8K0R9U4"/>
<evidence type="ECO:0000256" key="4">
    <source>
        <dbReference type="ARBA" id="ARBA00022989"/>
    </source>
</evidence>
<dbReference type="PANTHER" id="PTHR45649:SF2">
    <property type="entry name" value="ACID PERMEASE, PUTATIVE-RELATED"/>
    <property type="match status" value="1"/>
</dbReference>
<reference evidence="7" key="1">
    <citation type="journal article" date="2021" name="Nat. Commun.">
        <title>Genetic determinants of endophytism in the Arabidopsis root mycobiome.</title>
        <authorList>
            <person name="Mesny F."/>
            <person name="Miyauchi S."/>
            <person name="Thiergart T."/>
            <person name="Pickel B."/>
            <person name="Atanasova L."/>
            <person name="Karlsson M."/>
            <person name="Huettel B."/>
            <person name="Barry K.W."/>
            <person name="Haridas S."/>
            <person name="Chen C."/>
            <person name="Bauer D."/>
            <person name="Andreopoulos W."/>
            <person name="Pangilinan J."/>
            <person name="LaButti K."/>
            <person name="Riley R."/>
            <person name="Lipzen A."/>
            <person name="Clum A."/>
            <person name="Drula E."/>
            <person name="Henrissat B."/>
            <person name="Kohler A."/>
            <person name="Grigoriev I.V."/>
            <person name="Martin F.M."/>
            <person name="Hacquard S."/>
        </authorList>
    </citation>
    <scope>NUCLEOTIDE SEQUENCE</scope>
    <source>
        <strain evidence="7">MPI-SDFR-AT-0120</strain>
    </source>
</reference>
<feature type="transmembrane region" description="Helical" evidence="6">
    <location>
        <begin position="173"/>
        <end position="192"/>
    </location>
</feature>
<feature type="transmembrane region" description="Helical" evidence="6">
    <location>
        <begin position="333"/>
        <end position="351"/>
    </location>
</feature>
<keyword evidence="2" id="KW-0813">Transport</keyword>
<dbReference type="InterPro" id="IPR002293">
    <property type="entry name" value="AA/rel_permease1"/>
</dbReference>
<dbReference type="GO" id="GO:0022857">
    <property type="term" value="F:transmembrane transporter activity"/>
    <property type="evidence" value="ECO:0007669"/>
    <property type="project" value="InterPro"/>
</dbReference>
<feature type="transmembrane region" description="Helical" evidence="6">
    <location>
        <begin position="455"/>
        <end position="474"/>
    </location>
</feature>